<dbReference type="RefSeq" id="WP_106708146.1">
    <property type="nucleotide sequence ID" value="NZ_PXXU01000071.1"/>
</dbReference>
<reference evidence="3 4" key="1">
    <citation type="submission" date="2018-03" db="EMBL/GenBank/DDBJ databases">
        <title>Draft genome of Nitrosomonas supralitoralis APG5.</title>
        <authorList>
            <person name="Urakawa H."/>
            <person name="Lopez J.V."/>
        </authorList>
    </citation>
    <scope>NUCLEOTIDE SEQUENCE [LARGE SCALE GENOMIC DNA]</scope>
    <source>
        <strain evidence="3 4">APG5</strain>
    </source>
</reference>
<keyword evidence="1" id="KW-0812">Transmembrane</keyword>
<keyword evidence="1" id="KW-0472">Membrane</keyword>
<dbReference type="OrthoDB" id="5749006at2"/>
<dbReference type="InterPro" id="IPR052894">
    <property type="entry name" value="AsmA-related"/>
</dbReference>
<keyword evidence="4" id="KW-1185">Reference proteome</keyword>
<dbReference type="GO" id="GO:0090313">
    <property type="term" value="P:regulation of protein targeting to membrane"/>
    <property type="evidence" value="ECO:0007669"/>
    <property type="project" value="TreeGrafter"/>
</dbReference>
<dbReference type="PANTHER" id="PTHR30441">
    <property type="entry name" value="DUF748 DOMAIN-CONTAINING PROTEIN"/>
    <property type="match status" value="1"/>
</dbReference>
<feature type="domain" description="AsmA" evidence="2">
    <location>
        <begin position="4"/>
        <end position="127"/>
    </location>
</feature>
<dbReference type="GO" id="GO:0005886">
    <property type="term" value="C:plasma membrane"/>
    <property type="evidence" value="ECO:0007669"/>
    <property type="project" value="TreeGrafter"/>
</dbReference>
<dbReference type="PANTHER" id="PTHR30441:SF9">
    <property type="entry name" value="ASMA FAMILY PROTEIN YHJG"/>
    <property type="match status" value="1"/>
</dbReference>
<sequence>MTFVKWAGIVFISLILFLILGIALINWNWVRDVAARQVSEKLGRTLIIQGNLSVDWSQTLHVRVEQIRLENVTWSKQPYMFELAALDFHIDLVELIKGRLIFPRVTLIKPRVILEKSYKGEPNWDLPLDFDVEFPLIKRLIIDDSHMVYRDLSTNTADITLTFSTIRAQVGDEENTKLHVHGKLNGKPLAIALNAGSWLALQQLEKPFPLALSVQASGNKVADEKALVILLQLKGYLSREENIWRFTNLDVQIGESDFSGSIRVDMGSKRLFVKANITSNKVNLSDFVSLIDFASNIKSEDSTSLAKKQEKRQEEANAVVLPRNNIGLESLQHIDADIRFRGNHVPSQVPVNNLKIQMLLDQGHLSLAIPDFDIASGKVQLRVELDVTKKPLKSKIEVEIRRVQLNEILRSLESSGENLGVIGGQGIFWFKGDSLADMLASADGGLLMIMDGGKLDALLVELSGLDVGESLVKLLGDREMVEINCIFLDLPTKNGVMNMDSLVVDTEDTLYLGKGSIDFAREQLHLVIDPRPKDLSLYSARAPLHIKGSFKAPSILPEASAILRGVASLALLPAAPIVGLIGLLSEKNKEHEDMRCSGFVNAINKARK</sequence>
<dbReference type="Proteomes" id="UP000241912">
    <property type="component" value="Unassembled WGS sequence"/>
</dbReference>
<accession>A0A2P7NRM4</accession>
<dbReference type="AlphaFoldDB" id="A0A2P7NRM4"/>
<proteinExistence type="predicted"/>
<evidence type="ECO:0000256" key="1">
    <source>
        <dbReference type="SAM" id="Phobius"/>
    </source>
</evidence>
<dbReference type="InterPro" id="IPR007844">
    <property type="entry name" value="AsmA"/>
</dbReference>
<comment type="caution">
    <text evidence="3">The sequence shown here is derived from an EMBL/GenBank/DDBJ whole genome shotgun (WGS) entry which is preliminary data.</text>
</comment>
<evidence type="ECO:0000259" key="2">
    <source>
        <dbReference type="Pfam" id="PF05170"/>
    </source>
</evidence>
<protein>
    <submittedName>
        <fullName evidence="3">AsmA family protein</fullName>
    </submittedName>
</protein>
<evidence type="ECO:0000313" key="3">
    <source>
        <dbReference type="EMBL" id="PSJ16112.1"/>
    </source>
</evidence>
<feature type="domain" description="AsmA" evidence="2">
    <location>
        <begin position="194"/>
        <end position="499"/>
    </location>
</feature>
<feature type="transmembrane region" description="Helical" evidence="1">
    <location>
        <begin position="7"/>
        <end position="29"/>
    </location>
</feature>
<dbReference type="Pfam" id="PF05170">
    <property type="entry name" value="AsmA"/>
    <property type="match status" value="2"/>
</dbReference>
<gene>
    <name evidence="3" type="ORF">C7H79_15250</name>
</gene>
<organism evidence="3 4">
    <name type="scientific">Nitrosomonas supralitoralis</name>
    <dbReference type="NCBI Taxonomy" id="2116706"/>
    <lineage>
        <taxon>Bacteria</taxon>
        <taxon>Pseudomonadati</taxon>
        <taxon>Pseudomonadota</taxon>
        <taxon>Betaproteobacteria</taxon>
        <taxon>Nitrosomonadales</taxon>
        <taxon>Nitrosomonadaceae</taxon>
        <taxon>Nitrosomonas</taxon>
    </lineage>
</organism>
<evidence type="ECO:0000313" key="4">
    <source>
        <dbReference type="Proteomes" id="UP000241912"/>
    </source>
</evidence>
<name>A0A2P7NRM4_9PROT</name>
<dbReference type="EMBL" id="PXXU01000071">
    <property type="protein sequence ID" value="PSJ16112.1"/>
    <property type="molecule type" value="Genomic_DNA"/>
</dbReference>
<keyword evidence="1" id="KW-1133">Transmembrane helix</keyword>